<reference evidence="1" key="1">
    <citation type="submission" date="2022-09" db="EMBL/GenBank/DDBJ databases">
        <title>Aureispira anguillicida sp. nov., isolated from Leptocephalus of Japanese eel Anguilla japonica.</title>
        <authorList>
            <person name="Yuasa K."/>
            <person name="Mekata T."/>
            <person name="Ikunari K."/>
        </authorList>
    </citation>
    <scope>NUCLEOTIDE SEQUENCE</scope>
    <source>
        <strain evidence="1">EL160426</strain>
    </source>
</reference>
<name>A0A916DTN8_9BACT</name>
<accession>A0A916DTN8</accession>
<dbReference type="AlphaFoldDB" id="A0A916DTN8"/>
<evidence type="ECO:0000313" key="2">
    <source>
        <dbReference type="Proteomes" id="UP001060919"/>
    </source>
</evidence>
<gene>
    <name evidence="1" type="ORF">AsAng_0026670</name>
</gene>
<dbReference type="RefSeq" id="WP_264793082.1">
    <property type="nucleotide sequence ID" value="NZ_AP026867.1"/>
</dbReference>
<sequence>MENTSQKSKKVIYKFYVLLFLIFFNCTNCVEDKIGNRECTRKFRLESNFDEIKPNIKIQNFDSLSVVQEFYKIDKRLHFVNFAVYRLTSNGEINGIVENKLSNLEEYRSYFIFDKDTCFINQLIQDEEIPSYNFLITHIEYDIEDKNKIYAIEFSQDCEACFETTMYRVLVNGSSNSSFQFCKEYLYPND</sequence>
<keyword evidence="2" id="KW-1185">Reference proteome</keyword>
<evidence type="ECO:0000313" key="1">
    <source>
        <dbReference type="EMBL" id="BDS11952.1"/>
    </source>
</evidence>
<proteinExistence type="predicted"/>
<protein>
    <submittedName>
        <fullName evidence="1">Uncharacterized protein</fullName>
    </submittedName>
</protein>
<dbReference type="EMBL" id="AP026867">
    <property type="protein sequence ID" value="BDS11952.1"/>
    <property type="molecule type" value="Genomic_DNA"/>
</dbReference>
<organism evidence="1 2">
    <name type="scientific">Aureispira anguillae</name>
    <dbReference type="NCBI Taxonomy" id="2864201"/>
    <lineage>
        <taxon>Bacteria</taxon>
        <taxon>Pseudomonadati</taxon>
        <taxon>Bacteroidota</taxon>
        <taxon>Saprospiria</taxon>
        <taxon>Saprospirales</taxon>
        <taxon>Saprospiraceae</taxon>
        <taxon>Aureispira</taxon>
    </lineage>
</organism>
<dbReference type="Proteomes" id="UP001060919">
    <property type="component" value="Chromosome"/>
</dbReference>
<dbReference type="KEGG" id="aup:AsAng_0026670"/>